<name>A0A0H1G2Z7_STRAG</name>
<dbReference type="AlphaFoldDB" id="A0A0H1G2Z7"/>
<dbReference type="GeneID" id="66886453"/>
<evidence type="ECO:0000256" key="2">
    <source>
        <dbReference type="ARBA" id="ARBA00012150"/>
    </source>
</evidence>
<dbReference type="RefSeq" id="WP_000755490.1">
    <property type="nucleotide sequence ID" value="NZ_AP018935.1"/>
</dbReference>
<dbReference type="PROSITE" id="PS00150">
    <property type="entry name" value="ACYLPHOSPHATASE_1"/>
    <property type="match status" value="1"/>
</dbReference>
<evidence type="ECO:0000313" key="15">
    <source>
        <dbReference type="Proteomes" id="UP000250200"/>
    </source>
</evidence>
<dbReference type="EMBL" id="UHEQ01000004">
    <property type="protein sequence ID" value="SUN14288.1"/>
    <property type="molecule type" value="Genomic_DNA"/>
</dbReference>
<evidence type="ECO:0000256" key="3">
    <source>
        <dbReference type="ARBA" id="ARBA00015991"/>
    </source>
</evidence>
<dbReference type="GO" id="GO:0003998">
    <property type="term" value="F:acylphosphatase activity"/>
    <property type="evidence" value="ECO:0007669"/>
    <property type="project" value="UniProtKB-EC"/>
</dbReference>
<reference evidence="12 17" key="3">
    <citation type="submission" date="2018-12" db="EMBL/GenBank/DDBJ databases">
        <authorList>
            <consortium name="Pathogen Informatics"/>
        </authorList>
    </citation>
    <scope>NUCLEOTIDE SEQUENCE [LARGE SCALE GENOMIC DNA]</scope>
    <source>
        <strain evidence="12 17">NCTC8184</strain>
    </source>
</reference>
<feature type="active site" evidence="5">
    <location>
        <position position="37"/>
    </location>
</feature>
<evidence type="ECO:0000256" key="5">
    <source>
        <dbReference type="PROSITE-ProRule" id="PRU00520"/>
    </source>
</evidence>
<evidence type="ECO:0000313" key="10">
    <source>
        <dbReference type="EMBL" id="SQA18672.1"/>
    </source>
</evidence>
<dbReference type="EMBL" id="LR134265">
    <property type="protein sequence ID" value="VED64206.1"/>
    <property type="molecule type" value="Genomic_DNA"/>
</dbReference>
<accession>A0A0H1G2Z7</accession>
<dbReference type="PROSITE" id="PS51160">
    <property type="entry name" value="ACYLPHOSPHATASE_3"/>
    <property type="match status" value="1"/>
</dbReference>
<dbReference type="Proteomes" id="UP000035174">
    <property type="component" value="Unassembled WGS sequence"/>
</dbReference>
<evidence type="ECO:0000256" key="4">
    <source>
        <dbReference type="ARBA" id="ARBA00047645"/>
    </source>
</evidence>
<dbReference type="InterPro" id="IPR020456">
    <property type="entry name" value="Acylphosphatase"/>
</dbReference>
<dbReference type="EC" id="3.6.1.7" evidence="2 5"/>
<dbReference type="Gene3D" id="3.30.70.100">
    <property type="match status" value="1"/>
</dbReference>
<reference evidence="15 16" key="2">
    <citation type="submission" date="2018-06" db="EMBL/GenBank/DDBJ databases">
        <authorList>
            <consortium name="Pathogen Informatics"/>
            <person name="Doyle S."/>
        </authorList>
    </citation>
    <scope>NUCLEOTIDE SEQUENCE [LARGE SCALE GENOMIC DNA]</scope>
    <source>
        <strain evidence="10 15">NCTC8181</strain>
        <strain evidence="11 16">NCTC8185</strain>
    </source>
</reference>
<evidence type="ECO:0000259" key="7">
    <source>
        <dbReference type="PROSITE" id="PS51160"/>
    </source>
</evidence>
<evidence type="ECO:0000313" key="13">
    <source>
        <dbReference type="Proteomes" id="UP000035174"/>
    </source>
</evidence>
<reference evidence="13 14" key="1">
    <citation type="journal article" date="2015" name="PLoS ONE">
        <title>Genomic analysis reveals the molecular basis for capsule loss in the group B streptococcus population.</title>
        <authorList>
            <consortium name="DEVANI Consortium"/>
            <person name="Rosini R."/>
            <person name="Campisi E."/>
            <person name="De Chiara M."/>
            <person name="Tettelin H."/>
            <person name="Rinaudo D."/>
            <person name="Toniolo C."/>
            <person name="Metruccio M."/>
            <person name="Guidotti S."/>
            <person name="Sorensen U.B."/>
            <person name="Kilian M."/>
            <person name="Ramirez M."/>
            <person name="Janulczyk R."/>
            <person name="Donati C."/>
            <person name="Grandi G."/>
            <person name="Margarit I."/>
        </authorList>
    </citation>
    <scope>NUCLEOTIDE SEQUENCE [LARGE SCALE GENOMIC DNA]</scope>
    <source>
        <strain evidence="9 14">DK-B-USS-215</strain>
        <strain evidence="8 13">ES-PW-063</strain>
    </source>
</reference>
<dbReference type="InterPro" id="IPR001792">
    <property type="entry name" value="Acylphosphatase-like_dom"/>
</dbReference>
<evidence type="ECO:0000313" key="9">
    <source>
        <dbReference type="EMBL" id="KLL37748.1"/>
    </source>
</evidence>
<dbReference type="EMBL" id="LCVB01000039">
    <property type="protein sequence ID" value="KLJ27109.1"/>
    <property type="molecule type" value="Genomic_DNA"/>
</dbReference>
<dbReference type="NCBIfam" id="NF011008">
    <property type="entry name" value="PRK14434.1"/>
    <property type="match status" value="1"/>
</dbReference>
<sequence>MKKVHLIVSGRVQGVGFRYATYSLALEIGDIYGRVWNNDDGTVEILAQSTDSNKMTQFIQKIRKGPSKWSKVTYVDIKLDNFDDFNDFKMSN</sequence>
<evidence type="ECO:0000256" key="1">
    <source>
        <dbReference type="ARBA" id="ARBA00005614"/>
    </source>
</evidence>
<dbReference type="InterPro" id="IPR036046">
    <property type="entry name" value="Acylphosphatase-like_dom_sf"/>
</dbReference>
<gene>
    <name evidence="10" type="primary">acyP</name>
    <name evidence="10" type="ORF">NCTC8181_01722</name>
    <name evidence="12" type="ORF">NCTC8184_00175</name>
    <name evidence="11" type="ORF">NCTC8185_01569</name>
    <name evidence="9" type="ORF">WA04_07335</name>
    <name evidence="8" type="ORF">WA45_11020</name>
</gene>
<organism evidence="9 14">
    <name type="scientific">Streptococcus agalactiae</name>
    <dbReference type="NCBI Taxonomy" id="1311"/>
    <lineage>
        <taxon>Bacteria</taxon>
        <taxon>Bacillati</taxon>
        <taxon>Bacillota</taxon>
        <taxon>Bacilli</taxon>
        <taxon>Lactobacillales</taxon>
        <taxon>Streptococcaceae</taxon>
        <taxon>Streptococcus</taxon>
    </lineage>
</organism>
<dbReference type="Proteomes" id="UP000268870">
    <property type="component" value="Chromosome"/>
</dbReference>
<dbReference type="Pfam" id="PF00708">
    <property type="entry name" value="Acylphosphatase"/>
    <property type="match status" value="1"/>
</dbReference>
<dbReference type="PANTHER" id="PTHR47268:SF4">
    <property type="entry name" value="ACYLPHOSPHATASE"/>
    <property type="match status" value="1"/>
</dbReference>
<comment type="catalytic activity">
    <reaction evidence="4 5">
        <text>an acyl phosphate + H2O = a carboxylate + phosphate + H(+)</text>
        <dbReference type="Rhea" id="RHEA:14965"/>
        <dbReference type="ChEBI" id="CHEBI:15377"/>
        <dbReference type="ChEBI" id="CHEBI:15378"/>
        <dbReference type="ChEBI" id="CHEBI:29067"/>
        <dbReference type="ChEBI" id="CHEBI:43474"/>
        <dbReference type="ChEBI" id="CHEBI:59918"/>
        <dbReference type="EC" id="3.6.1.7"/>
    </reaction>
</comment>
<dbReference type="OMA" id="EKQFRIM"/>
<evidence type="ECO:0000313" key="12">
    <source>
        <dbReference type="EMBL" id="VED64206.1"/>
    </source>
</evidence>
<feature type="domain" description="Acylphosphatase-like" evidence="7">
    <location>
        <begin position="3"/>
        <end position="92"/>
    </location>
</feature>
<evidence type="ECO:0000313" key="14">
    <source>
        <dbReference type="Proteomes" id="UP000035346"/>
    </source>
</evidence>
<keyword evidence="5 9" id="KW-0378">Hydrolase</keyword>
<dbReference type="Proteomes" id="UP000250200">
    <property type="component" value="Unassembled WGS sequence"/>
</dbReference>
<evidence type="ECO:0000313" key="11">
    <source>
        <dbReference type="EMBL" id="SUN14288.1"/>
    </source>
</evidence>
<dbReference type="EMBL" id="UAVB01000001">
    <property type="protein sequence ID" value="SQA18672.1"/>
    <property type="molecule type" value="Genomic_DNA"/>
</dbReference>
<dbReference type="EMBL" id="LBKL01000075">
    <property type="protein sequence ID" value="KLL37748.1"/>
    <property type="molecule type" value="Genomic_DNA"/>
</dbReference>
<dbReference type="Proteomes" id="UP000035346">
    <property type="component" value="Unassembled WGS sequence"/>
</dbReference>
<dbReference type="InterPro" id="IPR017968">
    <property type="entry name" value="Acylphosphatase_CS"/>
</dbReference>
<evidence type="ECO:0000313" key="8">
    <source>
        <dbReference type="EMBL" id="KLJ27109.1"/>
    </source>
</evidence>
<feature type="active site" evidence="5">
    <location>
        <position position="18"/>
    </location>
</feature>
<dbReference type="Proteomes" id="UP000254076">
    <property type="component" value="Unassembled WGS sequence"/>
</dbReference>
<evidence type="ECO:0000313" key="16">
    <source>
        <dbReference type="Proteomes" id="UP000254076"/>
    </source>
</evidence>
<protein>
    <recommendedName>
        <fullName evidence="3 5">acylphosphatase</fullName>
        <ecNumber evidence="2 5">3.6.1.7</ecNumber>
    </recommendedName>
</protein>
<evidence type="ECO:0000313" key="17">
    <source>
        <dbReference type="Proteomes" id="UP000268870"/>
    </source>
</evidence>
<dbReference type="SUPFAM" id="SSF54975">
    <property type="entry name" value="Acylphosphatase/BLUF domain-like"/>
    <property type="match status" value="1"/>
</dbReference>
<proteinExistence type="inferred from homology"/>
<evidence type="ECO:0000256" key="6">
    <source>
        <dbReference type="RuleBase" id="RU004168"/>
    </source>
</evidence>
<comment type="similarity">
    <text evidence="1 6">Belongs to the acylphosphatase family.</text>
</comment>
<dbReference type="PANTHER" id="PTHR47268">
    <property type="entry name" value="ACYLPHOSPHATASE"/>
    <property type="match status" value="1"/>
</dbReference>